<evidence type="ECO:0000256" key="6">
    <source>
        <dbReference type="ARBA" id="ARBA00022989"/>
    </source>
</evidence>
<comment type="caution">
    <text evidence="9">The sequence shown here is derived from an EMBL/GenBank/DDBJ whole genome shotgun (WGS) entry which is preliminary data.</text>
</comment>
<evidence type="ECO:0000256" key="2">
    <source>
        <dbReference type="ARBA" id="ARBA00007647"/>
    </source>
</evidence>
<dbReference type="EMBL" id="CAIIXF020000003">
    <property type="protein sequence ID" value="CAH1780486.1"/>
    <property type="molecule type" value="Genomic_DNA"/>
</dbReference>
<dbReference type="AlphaFoldDB" id="A0A8J1UMM9"/>
<keyword evidence="10" id="KW-1185">Reference proteome</keyword>
<keyword evidence="3 8" id="KW-0328">Glycosyltransferase</keyword>
<evidence type="ECO:0000256" key="3">
    <source>
        <dbReference type="ARBA" id="ARBA00022676"/>
    </source>
</evidence>
<evidence type="ECO:0000256" key="8">
    <source>
        <dbReference type="RuleBase" id="RU366017"/>
    </source>
</evidence>
<evidence type="ECO:0000256" key="4">
    <source>
        <dbReference type="ARBA" id="ARBA00022679"/>
    </source>
</evidence>
<name>A0A8J1UMM9_OWEFU</name>
<evidence type="ECO:0000256" key="1">
    <source>
        <dbReference type="ARBA" id="ARBA00004167"/>
    </source>
</evidence>
<dbReference type="PANTHER" id="PTHR21461">
    <property type="entry name" value="GLYCOSYLTRANSFERASE FAMILY 92 PROTEIN"/>
    <property type="match status" value="1"/>
</dbReference>
<evidence type="ECO:0000256" key="7">
    <source>
        <dbReference type="ARBA" id="ARBA00023136"/>
    </source>
</evidence>
<comment type="subcellular location">
    <subcellularLocation>
        <location evidence="1">Membrane</location>
        <topology evidence="1">Single-pass membrane protein</topology>
    </subcellularLocation>
</comment>
<keyword evidence="7" id="KW-0472">Membrane</keyword>
<dbReference type="GO" id="GO:0016757">
    <property type="term" value="F:glycosyltransferase activity"/>
    <property type="evidence" value="ECO:0007669"/>
    <property type="project" value="UniProtKB-UniRule"/>
</dbReference>
<comment type="similarity">
    <text evidence="2 8">Belongs to the glycosyltransferase 92 family.</text>
</comment>
<protein>
    <recommendedName>
        <fullName evidence="8">Glycosyltransferase family 92 protein</fullName>
        <ecNumber evidence="8">2.4.1.-</ecNumber>
    </recommendedName>
</protein>
<dbReference type="Proteomes" id="UP000749559">
    <property type="component" value="Unassembled WGS sequence"/>
</dbReference>
<dbReference type="InterPro" id="IPR008166">
    <property type="entry name" value="Glyco_transf_92"/>
</dbReference>
<keyword evidence="5" id="KW-0812">Transmembrane</keyword>
<dbReference type="PANTHER" id="PTHR21461:SF69">
    <property type="entry name" value="GLYCOSYLTRANSFERASE FAMILY 92 PROTEIN"/>
    <property type="match status" value="1"/>
</dbReference>
<dbReference type="OrthoDB" id="6061442at2759"/>
<keyword evidence="4 8" id="KW-0808">Transferase</keyword>
<gene>
    <name evidence="9" type="ORF">OFUS_LOCUS7176</name>
</gene>
<dbReference type="GO" id="GO:0005737">
    <property type="term" value="C:cytoplasm"/>
    <property type="evidence" value="ECO:0007669"/>
    <property type="project" value="TreeGrafter"/>
</dbReference>
<reference evidence="9" key="1">
    <citation type="submission" date="2022-03" db="EMBL/GenBank/DDBJ databases">
        <authorList>
            <person name="Martin C."/>
        </authorList>
    </citation>
    <scope>NUCLEOTIDE SEQUENCE</scope>
</reference>
<evidence type="ECO:0000313" key="9">
    <source>
        <dbReference type="EMBL" id="CAH1780486.1"/>
    </source>
</evidence>
<dbReference type="EC" id="2.4.1.-" evidence="8"/>
<evidence type="ECO:0000313" key="10">
    <source>
        <dbReference type="Proteomes" id="UP000749559"/>
    </source>
</evidence>
<sequence>MNSQGTKFSYLEEGEDDKISIEPLKFEAQSETNYTFDENFAARWPSSISWQKTKDSIEMYILSAFYDDRPSLGSRTAAVQVLALSEQPSVGVPAQGDIYCHLWGTSQKPLVVKAQRNLLGIERMKRYLTFHNKGFRSYIWSCKIKRDTKIPVFVSISYRTNITTSFMPVQIPTKPKVKQEFAVCQRYFGHVDPYLIIEMMELYKILGVSKSIIYITNLSPETSKVLLHYSQEGFMEVVDFQTPFENYPRFPPMHKPNHIRILQVHSYNDCMYRNMYKYKHIIFTDPDEIIIPMQHATYSDMMKEMKLDLGFDVPTPYLFKNVFFFQHFPQEESEPAQVRSLRFQTRLAPGNPFPAVIKVILDPMSCLGLHIHRCWVHTRLAKHNSIVKPSVALSFHYRKCHFELEEQGKCEQFLNETIRETAMVSFKEKLLPAMQQQVDALGLAPIG</sequence>
<organism evidence="9 10">
    <name type="scientific">Owenia fusiformis</name>
    <name type="common">Polychaete worm</name>
    <dbReference type="NCBI Taxonomy" id="6347"/>
    <lineage>
        <taxon>Eukaryota</taxon>
        <taxon>Metazoa</taxon>
        <taxon>Spiralia</taxon>
        <taxon>Lophotrochozoa</taxon>
        <taxon>Annelida</taxon>
        <taxon>Polychaeta</taxon>
        <taxon>Sedentaria</taxon>
        <taxon>Canalipalpata</taxon>
        <taxon>Sabellida</taxon>
        <taxon>Oweniida</taxon>
        <taxon>Oweniidae</taxon>
        <taxon>Owenia</taxon>
    </lineage>
</organism>
<keyword evidence="6" id="KW-1133">Transmembrane helix</keyword>
<proteinExistence type="inferred from homology"/>
<dbReference type="Pfam" id="PF01697">
    <property type="entry name" value="Glyco_transf_92"/>
    <property type="match status" value="1"/>
</dbReference>
<dbReference type="GO" id="GO:0016020">
    <property type="term" value="C:membrane"/>
    <property type="evidence" value="ECO:0007669"/>
    <property type="project" value="UniProtKB-SubCell"/>
</dbReference>
<accession>A0A8J1UMM9</accession>
<evidence type="ECO:0000256" key="5">
    <source>
        <dbReference type="ARBA" id="ARBA00022692"/>
    </source>
</evidence>